<dbReference type="Proteomes" id="UP000008792">
    <property type="component" value="Unassembled WGS sequence"/>
</dbReference>
<feature type="compositionally biased region" description="Low complexity" evidence="8">
    <location>
        <begin position="400"/>
        <end position="416"/>
    </location>
</feature>
<dbReference type="SMR" id="B4MDT4"/>
<dbReference type="OrthoDB" id="3225452at2759"/>
<dbReference type="PANTHER" id="PTHR45636">
    <property type="entry name" value="PAIRED BOX PROTEIN PAX-6-RELATED-RELATED"/>
    <property type="match status" value="1"/>
</dbReference>
<keyword evidence="5" id="KW-0238">DNA-binding</keyword>
<gene>
    <name evidence="10" type="primary">Dvir\GJ18164</name>
    <name evidence="10" type="ORF">Dvir_GJ18164</name>
</gene>
<evidence type="ECO:0000313" key="10">
    <source>
        <dbReference type="EMBL" id="EDW58699.1"/>
    </source>
</evidence>
<evidence type="ECO:0000256" key="8">
    <source>
        <dbReference type="SAM" id="MobiDB-lite"/>
    </source>
</evidence>
<dbReference type="PhylomeDB" id="B4MDT4"/>
<dbReference type="OMA" id="YTQAHMQ"/>
<dbReference type="Gene3D" id="1.10.10.10">
    <property type="entry name" value="Winged helix-like DNA-binding domain superfamily/Winged helix DNA-binding domain"/>
    <property type="match status" value="2"/>
</dbReference>
<dbReference type="GO" id="GO:0005634">
    <property type="term" value="C:nucleus"/>
    <property type="evidence" value="ECO:0007669"/>
    <property type="project" value="UniProtKB-SubCell"/>
</dbReference>
<feature type="region of interest" description="Disordered" evidence="8">
    <location>
        <begin position="208"/>
        <end position="229"/>
    </location>
</feature>
<organism evidence="10 11">
    <name type="scientific">Drosophila virilis</name>
    <name type="common">Fruit fly</name>
    <dbReference type="NCBI Taxonomy" id="7244"/>
    <lineage>
        <taxon>Eukaryota</taxon>
        <taxon>Metazoa</taxon>
        <taxon>Ecdysozoa</taxon>
        <taxon>Arthropoda</taxon>
        <taxon>Hexapoda</taxon>
        <taxon>Insecta</taxon>
        <taxon>Pterygota</taxon>
        <taxon>Neoptera</taxon>
        <taxon>Endopterygota</taxon>
        <taxon>Diptera</taxon>
        <taxon>Brachycera</taxon>
        <taxon>Muscomorpha</taxon>
        <taxon>Ephydroidea</taxon>
        <taxon>Drosophilidae</taxon>
        <taxon>Drosophila</taxon>
    </lineage>
</organism>
<dbReference type="PANTHER" id="PTHR45636:SF43">
    <property type="entry name" value="PAIRED BOX POX-NEURO PROTEIN"/>
    <property type="match status" value="1"/>
</dbReference>
<dbReference type="SMART" id="SM00351">
    <property type="entry name" value="PAX"/>
    <property type="match status" value="1"/>
</dbReference>
<keyword evidence="6" id="KW-0804">Transcription</keyword>
<keyword evidence="2" id="KW-0217">Developmental protein</keyword>
<dbReference type="PRINTS" id="PR00027">
    <property type="entry name" value="PAIREDBOX"/>
</dbReference>
<dbReference type="PROSITE" id="PS51057">
    <property type="entry name" value="PAIRED_2"/>
    <property type="match status" value="1"/>
</dbReference>
<feature type="domain" description="Paired" evidence="9">
    <location>
        <begin position="5"/>
        <end position="132"/>
    </location>
</feature>
<dbReference type="FunFam" id="1.10.10.10:FF:000003">
    <property type="entry name" value="Paired box protein Pax-6"/>
    <property type="match status" value="1"/>
</dbReference>
<feature type="compositionally biased region" description="Polar residues" evidence="8">
    <location>
        <begin position="218"/>
        <end position="229"/>
    </location>
</feature>
<reference evidence="10 11" key="1">
    <citation type="journal article" date="2007" name="Nature">
        <title>Evolution of genes and genomes on the Drosophila phylogeny.</title>
        <authorList>
            <consortium name="Drosophila 12 Genomes Consortium"/>
            <person name="Clark A.G."/>
            <person name="Eisen M.B."/>
            <person name="Smith D.R."/>
            <person name="Bergman C.M."/>
            <person name="Oliver B."/>
            <person name="Markow T.A."/>
            <person name="Kaufman T.C."/>
            <person name="Kellis M."/>
            <person name="Gelbart W."/>
            <person name="Iyer V.N."/>
            <person name="Pollard D.A."/>
            <person name="Sackton T.B."/>
            <person name="Larracuente A.M."/>
            <person name="Singh N.D."/>
            <person name="Abad J.P."/>
            <person name="Abt D.N."/>
            <person name="Adryan B."/>
            <person name="Aguade M."/>
            <person name="Akashi H."/>
            <person name="Anderson W.W."/>
            <person name="Aquadro C.F."/>
            <person name="Ardell D.H."/>
            <person name="Arguello R."/>
            <person name="Artieri C.G."/>
            <person name="Barbash D.A."/>
            <person name="Barker D."/>
            <person name="Barsanti P."/>
            <person name="Batterham P."/>
            <person name="Batzoglou S."/>
            <person name="Begun D."/>
            <person name="Bhutkar A."/>
            <person name="Blanco E."/>
            <person name="Bosak S.A."/>
            <person name="Bradley R.K."/>
            <person name="Brand A.D."/>
            <person name="Brent M.R."/>
            <person name="Brooks A.N."/>
            <person name="Brown R.H."/>
            <person name="Butlin R.K."/>
            <person name="Caggese C."/>
            <person name="Calvi B.R."/>
            <person name="Bernardo de Carvalho A."/>
            <person name="Caspi A."/>
            <person name="Castrezana S."/>
            <person name="Celniker S.E."/>
            <person name="Chang J.L."/>
            <person name="Chapple C."/>
            <person name="Chatterji S."/>
            <person name="Chinwalla A."/>
            <person name="Civetta A."/>
            <person name="Clifton S.W."/>
            <person name="Comeron J.M."/>
            <person name="Costello J.C."/>
            <person name="Coyne J.A."/>
            <person name="Daub J."/>
            <person name="David R.G."/>
            <person name="Delcher A.L."/>
            <person name="Delehaunty K."/>
            <person name="Do C.B."/>
            <person name="Ebling H."/>
            <person name="Edwards K."/>
            <person name="Eickbush T."/>
            <person name="Evans J.D."/>
            <person name="Filipski A."/>
            <person name="Findeiss S."/>
            <person name="Freyhult E."/>
            <person name="Fulton L."/>
            <person name="Fulton R."/>
            <person name="Garcia A.C."/>
            <person name="Gardiner A."/>
            <person name="Garfield D.A."/>
            <person name="Garvin B.E."/>
            <person name="Gibson G."/>
            <person name="Gilbert D."/>
            <person name="Gnerre S."/>
            <person name="Godfrey J."/>
            <person name="Good R."/>
            <person name="Gotea V."/>
            <person name="Gravely B."/>
            <person name="Greenberg A.J."/>
            <person name="Griffiths-Jones S."/>
            <person name="Gross S."/>
            <person name="Guigo R."/>
            <person name="Gustafson E.A."/>
            <person name="Haerty W."/>
            <person name="Hahn M.W."/>
            <person name="Halligan D.L."/>
            <person name="Halpern A.L."/>
            <person name="Halter G.M."/>
            <person name="Han M.V."/>
            <person name="Heger A."/>
            <person name="Hillier L."/>
            <person name="Hinrichs A.S."/>
            <person name="Holmes I."/>
            <person name="Hoskins R.A."/>
            <person name="Hubisz M.J."/>
            <person name="Hultmark D."/>
            <person name="Huntley M.A."/>
            <person name="Jaffe D.B."/>
            <person name="Jagadeeshan S."/>
            <person name="Jeck W.R."/>
            <person name="Johnson J."/>
            <person name="Jones C.D."/>
            <person name="Jordan W.C."/>
            <person name="Karpen G.H."/>
            <person name="Kataoka E."/>
            <person name="Keightley P.D."/>
            <person name="Kheradpour P."/>
            <person name="Kirkness E.F."/>
            <person name="Koerich L.B."/>
            <person name="Kristiansen K."/>
            <person name="Kudrna D."/>
            <person name="Kulathinal R.J."/>
            <person name="Kumar S."/>
            <person name="Kwok R."/>
            <person name="Lander E."/>
            <person name="Langley C.H."/>
            <person name="Lapoint R."/>
            <person name="Lazzaro B.P."/>
            <person name="Lee S.J."/>
            <person name="Levesque L."/>
            <person name="Li R."/>
            <person name="Lin C.F."/>
            <person name="Lin M.F."/>
            <person name="Lindblad-Toh K."/>
            <person name="Llopart A."/>
            <person name="Long M."/>
            <person name="Low L."/>
            <person name="Lozovsky E."/>
            <person name="Lu J."/>
            <person name="Luo M."/>
            <person name="Machado C.A."/>
            <person name="Makalowski W."/>
            <person name="Marzo M."/>
            <person name="Matsuda M."/>
            <person name="Matzkin L."/>
            <person name="McAllister B."/>
            <person name="McBride C.S."/>
            <person name="McKernan B."/>
            <person name="McKernan K."/>
            <person name="Mendez-Lago M."/>
            <person name="Minx P."/>
            <person name="Mollenhauer M.U."/>
            <person name="Montooth K."/>
            <person name="Mount S.M."/>
            <person name="Mu X."/>
            <person name="Myers E."/>
            <person name="Negre B."/>
            <person name="Newfeld S."/>
            <person name="Nielsen R."/>
            <person name="Noor M.A."/>
            <person name="O'Grady P."/>
            <person name="Pachter L."/>
            <person name="Papaceit M."/>
            <person name="Parisi M.J."/>
            <person name="Parisi M."/>
            <person name="Parts L."/>
            <person name="Pedersen J.S."/>
            <person name="Pesole G."/>
            <person name="Phillippy A.M."/>
            <person name="Ponting C.P."/>
            <person name="Pop M."/>
            <person name="Porcelli D."/>
            <person name="Powell J.R."/>
            <person name="Prohaska S."/>
            <person name="Pruitt K."/>
            <person name="Puig M."/>
            <person name="Quesneville H."/>
            <person name="Ram K.R."/>
            <person name="Rand D."/>
            <person name="Rasmussen M.D."/>
            <person name="Reed L.K."/>
            <person name="Reenan R."/>
            <person name="Reily A."/>
            <person name="Remington K.A."/>
            <person name="Rieger T.T."/>
            <person name="Ritchie M.G."/>
            <person name="Robin C."/>
            <person name="Rogers Y.H."/>
            <person name="Rohde C."/>
            <person name="Rozas J."/>
            <person name="Rubenfield M.J."/>
            <person name="Ruiz A."/>
            <person name="Russo S."/>
            <person name="Salzberg S.L."/>
            <person name="Sanchez-Gracia A."/>
            <person name="Saranga D.J."/>
            <person name="Sato H."/>
            <person name="Schaeffer S.W."/>
            <person name="Schatz M.C."/>
            <person name="Schlenke T."/>
            <person name="Schwartz R."/>
            <person name="Segarra C."/>
            <person name="Singh R.S."/>
            <person name="Sirot L."/>
            <person name="Sirota M."/>
            <person name="Sisneros N.B."/>
            <person name="Smith C.D."/>
            <person name="Smith T.F."/>
            <person name="Spieth J."/>
            <person name="Stage D.E."/>
            <person name="Stark A."/>
            <person name="Stephan W."/>
            <person name="Strausberg R.L."/>
            <person name="Strempel S."/>
            <person name="Sturgill D."/>
            <person name="Sutton G."/>
            <person name="Sutton G.G."/>
            <person name="Tao W."/>
            <person name="Teichmann S."/>
            <person name="Tobari Y.N."/>
            <person name="Tomimura Y."/>
            <person name="Tsolas J.M."/>
            <person name="Valente V.L."/>
            <person name="Venter E."/>
            <person name="Venter J.C."/>
            <person name="Vicario S."/>
            <person name="Vieira F.G."/>
            <person name="Vilella A.J."/>
            <person name="Villasante A."/>
            <person name="Walenz B."/>
            <person name="Wang J."/>
            <person name="Wasserman M."/>
            <person name="Watts T."/>
            <person name="Wilson D."/>
            <person name="Wilson R.K."/>
            <person name="Wing R.A."/>
            <person name="Wolfner M.F."/>
            <person name="Wong A."/>
            <person name="Wong G.K."/>
            <person name="Wu C.I."/>
            <person name="Wu G."/>
            <person name="Yamamoto D."/>
            <person name="Yang H.P."/>
            <person name="Yang S.P."/>
            <person name="Yorke J.A."/>
            <person name="Yoshida K."/>
            <person name="Zdobnov E."/>
            <person name="Zhang P."/>
            <person name="Zhang Y."/>
            <person name="Zimin A.V."/>
            <person name="Baldwin J."/>
            <person name="Abdouelleil A."/>
            <person name="Abdulkadir J."/>
            <person name="Abebe A."/>
            <person name="Abera B."/>
            <person name="Abreu J."/>
            <person name="Acer S.C."/>
            <person name="Aftuck L."/>
            <person name="Alexander A."/>
            <person name="An P."/>
            <person name="Anderson E."/>
            <person name="Anderson S."/>
            <person name="Arachi H."/>
            <person name="Azer M."/>
            <person name="Bachantsang P."/>
            <person name="Barry A."/>
            <person name="Bayul T."/>
            <person name="Berlin A."/>
            <person name="Bessette D."/>
            <person name="Bloom T."/>
            <person name="Blye J."/>
            <person name="Boguslavskiy L."/>
            <person name="Bonnet C."/>
            <person name="Boukhgalter B."/>
            <person name="Bourzgui I."/>
            <person name="Brown A."/>
            <person name="Cahill P."/>
            <person name="Channer S."/>
            <person name="Cheshatsang Y."/>
            <person name="Chuda L."/>
            <person name="Citroen M."/>
            <person name="Collymore A."/>
            <person name="Cooke P."/>
            <person name="Costello M."/>
            <person name="D'Aco K."/>
            <person name="Daza R."/>
            <person name="De Haan G."/>
            <person name="DeGray S."/>
            <person name="DeMaso C."/>
            <person name="Dhargay N."/>
            <person name="Dooley K."/>
            <person name="Dooley E."/>
            <person name="Doricent M."/>
            <person name="Dorje P."/>
            <person name="Dorjee K."/>
            <person name="Dupes A."/>
            <person name="Elong R."/>
            <person name="Falk J."/>
            <person name="Farina A."/>
            <person name="Faro S."/>
            <person name="Ferguson D."/>
            <person name="Fisher S."/>
            <person name="Foley C.D."/>
            <person name="Franke A."/>
            <person name="Friedrich D."/>
            <person name="Gadbois L."/>
            <person name="Gearin G."/>
            <person name="Gearin C.R."/>
            <person name="Giannoukos G."/>
            <person name="Goode T."/>
            <person name="Graham J."/>
            <person name="Grandbois E."/>
            <person name="Grewal S."/>
            <person name="Gyaltsen K."/>
            <person name="Hafez N."/>
            <person name="Hagos B."/>
            <person name="Hall J."/>
            <person name="Henson C."/>
            <person name="Hollinger A."/>
            <person name="Honan T."/>
            <person name="Huard M.D."/>
            <person name="Hughes L."/>
            <person name="Hurhula B."/>
            <person name="Husby M.E."/>
            <person name="Kamat A."/>
            <person name="Kanga B."/>
            <person name="Kashin S."/>
            <person name="Khazanovich D."/>
            <person name="Kisner P."/>
            <person name="Lance K."/>
            <person name="Lara M."/>
            <person name="Lee W."/>
            <person name="Lennon N."/>
            <person name="Letendre F."/>
            <person name="LeVine R."/>
            <person name="Lipovsky A."/>
            <person name="Liu X."/>
            <person name="Liu J."/>
            <person name="Liu S."/>
            <person name="Lokyitsang T."/>
            <person name="Lokyitsang Y."/>
            <person name="Lubonja R."/>
            <person name="Lui A."/>
            <person name="MacDonald P."/>
            <person name="Magnisalis V."/>
            <person name="Maru K."/>
            <person name="Matthews C."/>
            <person name="McCusker W."/>
            <person name="McDonough S."/>
            <person name="Mehta T."/>
            <person name="Meldrim J."/>
            <person name="Meneus L."/>
            <person name="Mihai O."/>
            <person name="Mihalev A."/>
            <person name="Mihova T."/>
            <person name="Mittelman R."/>
            <person name="Mlenga V."/>
            <person name="Montmayeur A."/>
            <person name="Mulrain L."/>
            <person name="Navidi A."/>
            <person name="Naylor J."/>
            <person name="Negash T."/>
            <person name="Nguyen T."/>
            <person name="Nguyen N."/>
            <person name="Nicol R."/>
            <person name="Norbu C."/>
            <person name="Norbu N."/>
            <person name="Novod N."/>
            <person name="O'Neill B."/>
            <person name="Osman S."/>
            <person name="Markiewicz E."/>
            <person name="Oyono O.L."/>
            <person name="Patti C."/>
            <person name="Phunkhang P."/>
            <person name="Pierre F."/>
            <person name="Priest M."/>
            <person name="Raghuraman S."/>
            <person name="Rege F."/>
            <person name="Reyes R."/>
            <person name="Rise C."/>
            <person name="Rogov P."/>
            <person name="Ross K."/>
            <person name="Ryan E."/>
            <person name="Settipalli S."/>
            <person name="Shea T."/>
            <person name="Sherpa N."/>
            <person name="Shi L."/>
            <person name="Shih D."/>
            <person name="Sparrow T."/>
            <person name="Spaulding J."/>
            <person name="Stalker J."/>
            <person name="Stange-Thomann N."/>
            <person name="Stavropoulos S."/>
            <person name="Stone C."/>
            <person name="Strader C."/>
            <person name="Tesfaye S."/>
            <person name="Thomson T."/>
            <person name="Thoulutsang Y."/>
            <person name="Thoulutsang D."/>
            <person name="Topham K."/>
            <person name="Topping I."/>
            <person name="Tsamla T."/>
            <person name="Vassiliev H."/>
            <person name="Vo A."/>
            <person name="Wangchuk T."/>
            <person name="Wangdi T."/>
            <person name="Weiand M."/>
            <person name="Wilkinson J."/>
            <person name="Wilson A."/>
            <person name="Yadav S."/>
            <person name="Young G."/>
            <person name="Yu Q."/>
            <person name="Zembek L."/>
            <person name="Zhong D."/>
            <person name="Zimmer A."/>
            <person name="Zwirko Z."/>
            <person name="Jaffe D.B."/>
            <person name="Alvarez P."/>
            <person name="Brockman W."/>
            <person name="Butler J."/>
            <person name="Chin C."/>
            <person name="Gnerre S."/>
            <person name="Grabherr M."/>
            <person name="Kleber M."/>
            <person name="Mauceli E."/>
            <person name="MacCallum I."/>
        </authorList>
    </citation>
    <scope>NUCLEOTIDE SEQUENCE [LARGE SCALE GENOMIC DNA]</scope>
    <source>
        <strain evidence="11">Tucson 15010-1051.87</strain>
    </source>
</reference>
<dbReference type="InterPro" id="IPR001523">
    <property type="entry name" value="Paired_dom"/>
</dbReference>
<dbReference type="InterPro" id="IPR043565">
    <property type="entry name" value="PAX_fam"/>
</dbReference>
<keyword evidence="11" id="KW-1185">Reference proteome</keyword>
<dbReference type="FunCoup" id="B4MDT4">
    <property type="interactions" value="36"/>
</dbReference>
<protein>
    <recommendedName>
        <fullName evidence="9">Paired domain-containing protein</fullName>
    </recommendedName>
</protein>
<dbReference type="eggNOG" id="KOG3862">
    <property type="taxonomic scope" value="Eukaryota"/>
</dbReference>
<feature type="region of interest" description="Disordered" evidence="8">
    <location>
        <begin position="399"/>
        <end position="440"/>
    </location>
</feature>
<dbReference type="InterPro" id="IPR009057">
    <property type="entry name" value="Homeodomain-like_sf"/>
</dbReference>
<keyword evidence="7" id="KW-0539">Nucleus</keyword>
<feature type="compositionally biased region" description="Acidic residues" evidence="8">
    <location>
        <begin position="426"/>
        <end position="440"/>
    </location>
</feature>
<dbReference type="EMBL" id="CH940662">
    <property type="protein sequence ID" value="EDW58699.1"/>
    <property type="molecule type" value="Genomic_DNA"/>
</dbReference>
<dbReference type="GO" id="GO:0000978">
    <property type="term" value="F:RNA polymerase II cis-regulatory region sequence-specific DNA binding"/>
    <property type="evidence" value="ECO:0007669"/>
    <property type="project" value="TreeGrafter"/>
</dbReference>
<evidence type="ECO:0000256" key="1">
    <source>
        <dbReference type="ARBA" id="ARBA00004123"/>
    </source>
</evidence>
<comment type="subcellular location">
    <subcellularLocation>
        <location evidence="1">Nucleus</location>
    </subcellularLocation>
</comment>
<accession>B4MDT4</accession>
<evidence type="ECO:0000256" key="3">
    <source>
        <dbReference type="ARBA" id="ARBA00022724"/>
    </source>
</evidence>
<sequence length="440" mass="46203">MPHTGQAGVNQLGGVFVNGRPLPDCVRRRIVDLALCGVRPCDISRQLLVSHGCVSKILTRFYETGSIRPGSIGGSKTKQVATPTVVKKIIRLKEENSGMFAWEIREQLQQQRVCDPSSVPSISSINRILRNSGLWTDEMTSSQQNAAAAAAAVAAAHQISANGASNAAAVASRVTPASATPPTTTVSSLPSRFTKALQSPALLSDGLPLKPAPKLPSNHGNSHSHGMASVSSQLGGLDLSYSALHKHWLWNPSLLYYTQAHMQAAQAVATGGQILPYSGAFMPHGAASMAAVAAVAASSCGVSGGFTKSESSIDLTKRCAIGDPLSDCDSGKSSPVALSLSAATATTTDTLNTSHNSRKRNPYSIEELLKKPEKRLRLSSESQTSLEGCTAKRDNLECISSSSSSSESNSSNLSSEDTALTRSQLEEADIEEDCSVEVVN</sequence>
<evidence type="ECO:0000313" key="11">
    <source>
        <dbReference type="Proteomes" id="UP000008792"/>
    </source>
</evidence>
<name>B4MDT4_DROVI</name>
<dbReference type="PROSITE" id="PS00034">
    <property type="entry name" value="PAIRED_1"/>
    <property type="match status" value="1"/>
</dbReference>
<evidence type="ECO:0000256" key="7">
    <source>
        <dbReference type="ARBA" id="ARBA00023242"/>
    </source>
</evidence>
<keyword evidence="4" id="KW-0805">Transcription regulation</keyword>
<evidence type="ECO:0000256" key="6">
    <source>
        <dbReference type="ARBA" id="ARBA00023163"/>
    </source>
</evidence>
<dbReference type="SUPFAM" id="SSF46689">
    <property type="entry name" value="Homeodomain-like"/>
    <property type="match status" value="1"/>
</dbReference>
<dbReference type="GO" id="GO:0000981">
    <property type="term" value="F:DNA-binding transcription factor activity, RNA polymerase II-specific"/>
    <property type="evidence" value="ECO:0007669"/>
    <property type="project" value="TreeGrafter"/>
</dbReference>
<evidence type="ECO:0000259" key="9">
    <source>
        <dbReference type="PROSITE" id="PS51057"/>
    </source>
</evidence>
<dbReference type="InterPro" id="IPR036388">
    <property type="entry name" value="WH-like_DNA-bd_sf"/>
</dbReference>
<keyword evidence="3" id="KW-0563">Paired box</keyword>
<dbReference type="InParanoid" id="B4MDT4"/>
<evidence type="ECO:0000256" key="4">
    <source>
        <dbReference type="ARBA" id="ARBA00023015"/>
    </source>
</evidence>
<dbReference type="GO" id="GO:0009791">
    <property type="term" value="P:post-embryonic development"/>
    <property type="evidence" value="ECO:0007669"/>
    <property type="project" value="UniProtKB-ARBA"/>
</dbReference>
<dbReference type="HOGENOM" id="CLU_019664_0_0_1"/>
<dbReference type="STRING" id="7244.B4MDT4"/>
<dbReference type="AlphaFoldDB" id="B4MDT4"/>
<dbReference type="FunFam" id="1.10.10.10:FF:000013">
    <property type="entry name" value="Paired box 8 isoform 1"/>
    <property type="match status" value="1"/>
</dbReference>
<dbReference type="CDD" id="cd00131">
    <property type="entry name" value="PAX"/>
    <property type="match status" value="1"/>
</dbReference>
<evidence type="ECO:0000256" key="5">
    <source>
        <dbReference type="ARBA" id="ARBA00023125"/>
    </source>
</evidence>
<dbReference type="InterPro" id="IPR043182">
    <property type="entry name" value="PAIRED_DNA-bd_dom"/>
</dbReference>
<proteinExistence type="predicted"/>
<evidence type="ECO:0000256" key="2">
    <source>
        <dbReference type="ARBA" id="ARBA00022473"/>
    </source>
</evidence>
<dbReference type="Pfam" id="PF00292">
    <property type="entry name" value="PAX"/>
    <property type="match status" value="1"/>
</dbReference>